<dbReference type="EMBL" id="JBJJXI010000066">
    <property type="protein sequence ID" value="KAL3397258.1"/>
    <property type="molecule type" value="Genomic_DNA"/>
</dbReference>
<protein>
    <submittedName>
        <fullName evidence="2">Uncharacterized protein</fullName>
    </submittedName>
</protein>
<evidence type="ECO:0000313" key="2">
    <source>
        <dbReference type="EMBL" id="KAL3397258.1"/>
    </source>
</evidence>
<feature type="region of interest" description="Disordered" evidence="1">
    <location>
        <begin position="37"/>
        <end position="59"/>
    </location>
</feature>
<sequence>MKRSTRGYPRSGYALMSGRAHLAMHWQPCDNYRAITKPFAPRRSRKSDNDDSSRTAHTQQHNMWIDCLELAR</sequence>
<name>A0ABD2WWN0_9HYME</name>
<dbReference type="AlphaFoldDB" id="A0ABD2WWN0"/>
<reference evidence="2 3" key="1">
    <citation type="journal article" date="2024" name="bioRxiv">
        <title>A reference genome for Trichogramma kaykai: A tiny desert-dwelling parasitoid wasp with competing sex-ratio distorters.</title>
        <authorList>
            <person name="Culotta J."/>
            <person name="Lindsey A.R."/>
        </authorList>
    </citation>
    <scope>NUCLEOTIDE SEQUENCE [LARGE SCALE GENOMIC DNA]</scope>
    <source>
        <strain evidence="2 3">KSX58</strain>
    </source>
</reference>
<gene>
    <name evidence="2" type="ORF">TKK_008830</name>
</gene>
<organism evidence="2 3">
    <name type="scientific">Trichogramma kaykai</name>
    <dbReference type="NCBI Taxonomy" id="54128"/>
    <lineage>
        <taxon>Eukaryota</taxon>
        <taxon>Metazoa</taxon>
        <taxon>Ecdysozoa</taxon>
        <taxon>Arthropoda</taxon>
        <taxon>Hexapoda</taxon>
        <taxon>Insecta</taxon>
        <taxon>Pterygota</taxon>
        <taxon>Neoptera</taxon>
        <taxon>Endopterygota</taxon>
        <taxon>Hymenoptera</taxon>
        <taxon>Apocrita</taxon>
        <taxon>Proctotrupomorpha</taxon>
        <taxon>Chalcidoidea</taxon>
        <taxon>Trichogrammatidae</taxon>
        <taxon>Trichogramma</taxon>
    </lineage>
</organism>
<proteinExistence type="predicted"/>
<comment type="caution">
    <text evidence="2">The sequence shown here is derived from an EMBL/GenBank/DDBJ whole genome shotgun (WGS) entry which is preliminary data.</text>
</comment>
<accession>A0ABD2WWN0</accession>
<keyword evidence="3" id="KW-1185">Reference proteome</keyword>
<evidence type="ECO:0000313" key="3">
    <source>
        <dbReference type="Proteomes" id="UP001627154"/>
    </source>
</evidence>
<evidence type="ECO:0000256" key="1">
    <source>
        <dbReference type="SAM" id="MobiDB-lite"/>
    </source>
</evidence>
<dbReference type="Proteomes" id="UP001627154">
    <property type="component" value="Unassembled WGS sequence"/>
</dbReference>